<gene>
    <name evidence="2" type="ORF">E2C01_035462</name>
</gene>
<protein>
    <submittedName>
        <fullName evidence="2">Uncharacterized protein</fullName>
    </submittedName>
</protein>
<reference evidence="2 3" key="1">
    <citation type="submission" date="2019-05" db="EMBL/GenBank/DDBJ databases">
        <title>Another draft genome of Portunus trituberculatus and its Hox gene families provides insights of decapod evolution.</title>
        <authorList>
            <person name="Jeong J.-H."/>
            <person name="Song I."/>
            <person name="Kim S."/>
            <person name="Choi T."/>
            <person name="Kim D."/>
            <person name="Ryu S."/>
            <person name="Kim W."/>
        </authorList>
    </citation>
    <scope>NUCLEOTIDE SEQUENCE [LARGE SCALE GENOMIC DNA]</scope>
    <source>
        <tissue evidence="2">Muscle</tissue>
    </source>
</reference>
<organism evidence="2 3">
    <name type="scientific">Portunus trituberculatus</name>
    <name type="common">Swimming crab</name>
    <name type="synonym">Neptunus trituberculatus</name>
    <dbReference type="NCBI Taxonomy" id="210409"/>
    <lineage>
        <taxon>Eukaryota</taxon>
        <taxon>Metazoa</taxon>
        <taxon>Ecdysozoa</taxon>
        <taxon>Arthropoda</taxon>
        <taxon>Crustacea</taxon>
        <taxon>Multicrustacea</taxon>
        <taxon>Malacostraca</taxon>
        <taxon>Eumalacostraca</taxon>
        <taxon>Eucarida</taxon>
        <taxon>Decapoda</taxon>
        <taxon>Pleocyemata</taxon>
        <taxon>Brachyura</taxon>
        <taxon>Eubrachyura</taxon>
        <taxon>Portunoidea</taxon>
        <taxon>Portunidae</taxon>
        <taxon>Portuninae</taxon>
        <taxon>Portunus</taxon>
    </lineage>
</organism>
<sequence>MLLPTKVSFPPACHTPWQQNPETVQEEEQRQAYPCSKGVPVSGGGINRVQGWWGSRGAAATHQADVARQLLQDAHHLHMVQPKQLLAVHLKKEETKVKHVQLITTAEAVVLAHGSVREDGANVVVGAHLPAPLHVHGPLKTDAQTPTLLKLAKLSNLKEKERVKSYNDCHTDAADDPSQDTTAQRLGQTLRRASSPRHIPPLLTTISNSGPTILDHLRWMALSTEGRRSPE</sequence>
<proteinExistence type="predicted"/>
<name>A0A5B7F984_PORTR</name>
<dbReference type="EMBL" id="VSRR010005209">
    <property type="protein sequence ID" value="MPC41856.1"/>
    <property type="molecule type" value="Genomic_DNA"/>
</dbReference>
<feature type="region of interest" description="Disordered" evidence="1">
    <location>
        <begin position="168"/>
        <end position="202"/>
    </location>
</feature>
<accession>A0A5B7F984</accession>
<evidence type="ECO:0000313" key="3">
    <source>
        <dbReference type="Proteomes" id="UP000324222"/>
    </source>
</evidence>
<keyword evidence="3" id="KW-1185">Reference proteome</keyword>
<dbReference type="Proteomes" id="UP000324222">
    <property type="component" value="Unassembled WGS sequence"/>
</dbReference>
<comment type="caution">
    <text evidence="2">The sequence shown here is derived from an EMBL/GenBank/DDBJ whole genome shotgun (WGS) entry which is preliminary data.</text>
</comment>
<evidence type="ECO:0000313" key="2">
    <source>
        <dbReference type="EMBL" id="MPC41856.1"/>
    </source>
</evidence>
<dbReference type="AlphaFoldDB" id="A0A5B7F984"/>
<evidence type="ECO:0000256" key="1">
    <source>
        <dbReference type="SAM" id="MobiDB-lite"/>
    </source>
</evidence>